<dbReference type="Pfam" id="PF08240">
    <property type="entry name" value="ADH_N"/>
    <property type="match status" value="1"/>
</dbReference>
<evidence type="ECO:0000313" key="9">
    <source>
        <dbReference type="Proteomes" id="UP000247892"/>
    </source>
</evidence>
<dbReference type="PANTHER" id="PTHR43161:SF26">
    <property type="entry name" value="GALACTITOL 1-PHOSPHATE 5-DEHYDROGENASE"/>
    <property type="match status" value="1"/>
</dbReference>
<name>A0A318LV26_9PSEU</name>
<sequence length="351" mass="35942">MTTTQSDPSLRATVLTAPATFSTTPAVPSRPASGDVLVRVAETGLCGSDVTMYLGRHPVNRPPLTLGHEFHGELLSAGEGTRARPGDAVAVFPALSCGRCVSCLRGATNLCPDMGIVGAQRPGALAGVVTVPAASVLPIDPATPPGLRVLIEPLAVALHAVSRAGPVAGQRCAVLGAGAIGTLVALVLRHRGAKAVHRVDTDAHKLSLVGTGTAHHGDGRPLAELLGGEYGELDVVFDCVGSAALADQALGAVRPGGTVVLVGVQHGALALDGVGLQRGERAVVGVQLYVLADFTESMRLLAHEPLFSGLPESLIRRNAVSDVAEVFDRLARGASTHLKETIVFTAKENPC</sequence>
<evidence type="ECO:0000256" key="1">
    <source>
        <dbReference type="ARBA" id="ARBA00001947"/>
    </source>
</evidence>
<dbReference type="OrthoDB" id="241504at2"/>
<evidence type="ECO:0000256" key="3">
    <source>
        <dbReference type="ARBA" id="ARBA00022723"/>
    </source>
</evidence>
<organism evidence="8 9">
    <name type="scientific">Prauserella flavalba</name>
    <dbReference type="NCBI Taxonomy" id="1477506"/>
    <lineage>
        <taxon>Bacteria</taxon>
        <taxon>Bacillati</taxon>
        <taxon>Actinomycetota</taxon>
        <taxon>Actinomycetes</taxon>
        <taxon>Pseudonocardiales</taxon>
        <taxon>Pseudonocardiaceae</taxon>
        <taxon>Prauserella</taxon>
    </lineage>
</organism>
<dbReference type="Pfam" id="PF00107">
    <property type="entry name" value="ADH_zinc_N"/>
    <property type="match status" value="1"/>
</dbReference>
<evidence type="ECO:0000313" key="8">
    <source>
        <dbReference type="EMBL" id="PXY36257.1"/>
    </source>
</evidence>
<dbReference type="InterPro" id="IPR036291">
    <property type="entry name" value="NAD(P)-bd_dom_sf"/>
</dbReference>
<dbReference type="InterPro" id="IPR011032">
    <property type="entry name" value="GroES-like_sf"/>
</dbReference>
<feature type="domain" description="Alcohol dehydrogenase-like C-terminal" evidence="6">
    <location>
        <begin position="179"/>
        <end position="302"/>
    </location>
</feature>
<dbReference type="Gene3D" id="3.40.50.720">
    <property type="entry name" value="NAD(P)-binding Rossmann-like Domain"/>
    <property type="match status" value="1"/>
</dbReference>
<comment type="caution">
    <text evidence="8">The sequence shown here is derived from an EMBL/GenBank/DDBJ whole genome shotgun (WGS) entry which is preliminary data.</text>
</comment>
<protein>
    <submittedName>
        <fullName evidence="8">Uncharacterized protein</fullName>
    </submittedName>
</protein>
<proteinExistence type="inferred from homology"/>
<dbReference type="SUPFAM" id="SSF51735">
    <property type="entry name" value="NAD(P)-binding Rossmann-fold domains"/>
    <property type="match status" value="1"/>
</dbReference>
<dbReference type="Gene3D" id="3.90.180.10">
    <property type="entry name" value="Medium-chain alcohol dehydrogenases, catalytic domain"/>
    <property type="match status" value="1"/>
</dbReference>
<keyword evidence="5" id="KW-0560">Oxidoreductase</keyword>
<dbReference type="Proteomes" id="UP000247892">
    <property type="component" value="Unassembled WGS sequence"/>
</dbReference>
<reference evidence="8 9" key="1">
    <citation type="submission" date="2016-07" db="EMBL/GenBank/DDBJ databases">
        <title>Draft genome sequence of Prauserella sp. YIM 121212, isolated from alkaline soil.</title>
        <authorList>
            <person name="Ruckert C."/>
            <person name="Albersmeier A."/>
            <person name="Jiang C.-L."/>
            <person name="Jiang Y."/>
            <person name="Kalinowski J."/>
            <person name="Schneider O."/>
            <person name="Winkler A."/>
            <person name="Zotchev S.B."/>
        </authorList>
    </citation>
    <scope>NUCLEOTIDE SEQUENCE [LARGE SCALE GENOMIC DNA]</scope>
    <source>
        <strain evidence="8 9">YIM 121212</strain>
    </source>
</reference>
<dbReference type="SUPFAM" id="SSF50129">
    <property type="entry name" value="GroES-like"/>
    <property type="match status" value="1"/>
</dbReference>
<accession>A0A318LV26</accession>
<dbReference type="EMBL" id="MASU01000005">
    <property type="protein sequence ID" value="PXY36257.1"/>
    <property type="molecule type" value="Genomic_DNA"/>
</dbReference>
<evidence type="ECO:0000256" key="4">
    <source>
        <dbReference type="ARBA" id="ARBA00022833"/>
    </source>
</evidence>
<dbReference type="AlphaFoldDB" id="A0A318LV26"/>
<gene>
    <name evidence="8" type="ORF">BA062_12575</name>
</gene>
<dbReference type="GO" id="GO:0016491">
    <property type="term" value="F:oxidoreductase activity"/>
    <property type="evidence" value="ECO:0007669"/>
    <property type="project" value="UniProtKB-KW"/>
</dbReference>
<dbReference type="InterPro" id="IPR013149">
    <property type="entry name" value="ADH-like_C"/>
</dbReference>
<evidence type="ECO:0000256" key="2">
    <source>
        <dbReference type="ARBA" id="ARBA00008072"/>
    </source>
</evidence>
<evidence type="ECO:0000259" key="6">
    <source>
        <dbReference type="Pfam" id="PF00107"/>
    </source>
</evidence>
<feature type="domain" description="Alcohol dehydrogenase-like N-terminal" evidence="7">
    <location>
        <begin position="33"/>
        <end position="140"/>
    </location>
</feature>
<keyword evidence="9" id="KW-1185">Reference proteome</keyword>
<comment type="cofactor">
    <cofactor evidence="1">
        <name>Zn(2+)</name>
        <dbReference type="ChEBI" id="CHEBI:29105"/>
    </cofactor>
</comment>
<evidence type="ECO:0000256" key="5">
    <source>
        <dbReference type="ARBA" id="ARBA00023002"/>
    </source>
</evidence>
<dbReference type="PANTHER" id="PTHR43161">
    <property type="entry name" value="SORBITOL DEHYDROGENASE"/>
    <property type="match status" value="1"/>
</dbReference>
<evidence type="ECO:0000259" key="7">
    <source>
        <dbReference type="Pfam" id="PF08240"/>
    </source>
</evidence>
<dbReference type="InterPro" id="IPR013154">
    <property type="entry name" value="ADH-like_N"/>
</dbReference>
<keyword evidence="4" id="KW-0862">Zinc</keyword>
<comment type="similarity">
    <text evidence="2">Belongs to the zinc-containing alcohol dehydrogenase family.</text>
</comment>
<keyword evidence="3" id="KW-0479">Metal-binding</keyword>
<dbReference type="RefSeq" id="WP_110336260.1">
    <property type="nucleotide sequence ID" value="NZ_MASU01000005.1"/>
</dbReference>
<dbReference type="GO" id="GO:0046872">
    <property type="term" value="F:metal ion binding"/>
    <property type="evidence" value="ECO:0007669"/>
    <property type="project" value="UniProtKB-KW"/>
</dbReference>